<dbReference type="Proteomes" id="UP000803844">
    <property type="component" value="Unassembled WGS sequence"/>
</dbReference>
<proteinExistence type="predicted"/>
<feature type="transmembrane region" description="Helical" evidence="7">
    <location>
        <begin position="138"/>
        <end position="157"/>
    </location>
</feature>
<feature type="region of interest" description="Disordered" evidence="6">
    <location>
        <begin position="503"/>
        <end position="534"/>
    </location>
</feature>
<feature type="transmembrane region" description="Helical" evidence="7">
    <location>
        <begin position="106"/>
        <end position="131"/>
    </location>
</feature>
<feature type="transmembrane region" description="Helical" evidence="7">
    <location>
        <begin position="315"/>
        <end position="335"/>
    </location>
</feature>
<evidence type="ECO:0000256" key="3">
    <source>
        <dbReference type="ARBA" id="ARBA00022692"/>
    </source>
</evidence>
<feature type="transmembrane region" description="Helical" evidence="7">
    <location>
        <begin position="478"/>
        <end position="497"/>
    </location>
</feature>
<dbReference type="AlphaFoldDB" id="A0A9P4Y6Z4"/>
<keyword evidence="5 7" id="KW-0472">Membrane</keyword>
<sequence length="534" mass="56248">MAAEEQKLSSPKIVLLLAATVMSVFLPSLDRTVISTAIPQITNEFDSLSDVGWYGSAYLLTFCACQLLYGKIYSFFPVKTTLLTSILIFETASALCGAAPSSTAFIVGRAIAGIGAAGITTGAMVSIVFIVPLEKRPIIQGLMGSVFGIATIIGPLVGGVFTSDVTWRWCFYLDLPIGAVATAVIIPFLHAADRDTMHLPLQTKLKQLDLPGTLFFVPGIVCLILALQWGGQTYAWSNGRIVALLTLSGVLLVAFAVVQAKLPATATLPPRILKQRTIISTAFSGVWLGAGNYIFVYFLPIWFQSIKGVSAQDSGIRLLALMLPVVVGSISGGFINGKIGYYNPLALLGSCIMTIGAGLLTTLHTDTSTGQWIGYQLLYGLGYGWSFQVPNLATQVVLPKKDIPTGLAFMVFSQLLGSTIFVSVGENVLSTQLLKRLSGVAGIDASLITTSGATGLLASVPASLREKVLVSYNEALRVVFLIGLVVCCLAVLGLAAMEWKSVKPKGGDAKPQGAARAEAGGEGGLKASEEGKVN</sequence>
<comment type="caution">
    <text evidence="9">The sequence shown here is derived from an EMBL/GenBank/DDBJ whole genome shotgun (WGS) entry which is preliminary data.</text>
</comment>
<evidence type="ECO:0000256" key="5">
    <source>
        <dbReference type="ARBA" id="ARBA00023136"/>
    </source>
</evidence>
<dbReference type="InterPro" id="IPR036259">
    <property type="entry name" value="MFS_trans_sf"/>
</dbReference>
<dbReference type="SUPFAM" id="SSF103473">
    <property type="entry name" value="MFS general substrate transporter"/>
    <property type="match status" value="1"/>
</dbReference>
<dbReference type="FunFam" id="1.20.1720.10:FF:000012">
    <property type="entry name" value="MFS toxin efflux pump (AflT)"/>
    <property type="match status" value="1"/>
</dbReference>
<accession>A0A9P4Y6Z4</accession>
<dbReference type="PROSITE" id="PS50850">
    <property type="entry name" value="MFS"/>
    <property type="match status" value="1"/>
</dbReference>
<protein>
    <submittedName>
        <fullName evidence="9">MFS aflatoxin efflux pump</fullName>
    </submittedName>
</protein>
<keyword evidence="3 7" id="KW-0812">Transmembrane</keyword>
<dbReference type="InterPro" id="IPR011701">
    <property type="entry name" value="MFS"/>
</dbReference>
<dbReference type="PANTHER" id="PTHR23501">
    <property type="entry name" value="MAJOR FACILITATOR SUPERFAMILY"/>
    <property type="match status" value="1"/>
</dbReference>
<evidence type="ECO:0000256" key="6">
    <source>
        <dbReference type="SAM" id="MobiDB-lite"/>
    </source>
</evidence>
<dbReference type="InterPro" id="IPR020846">
    <property type="entry name" value="MFS_dom"/>
</dbReference>
<organism evidence="9 10">
    <name type="scientific">Cryphonectria parasitica (strain ATCC 38755 / EP155)</name>
    <dbReference type="NCBI Taxonomy" id="660469"/>
    <lineage>
        <taxon>Eukaryota</taxon>
        <taxon>Fungi</taxon>
        <taxon>Dikarya</taxon>
        <taxon>Ascomycota</taxon>
        <taxon>Pezizomycotina</taxon>
        <taxon>Sordariomycetes</taxon>
        <taxon>Sordariomycetidae</taxon>
        <taxon>Diaporthales</taxon>
        <taxon>Cryphonectriaceae</taxon>
        <taxon>Cryphonectria-Endothia species complex</taxon>
        <taxon>Cryphonectria</taxon>
    </lineage>
</organism>
<comment type="subcellular location">
    <subcellularLocation>
        <location evidence="1">Membrane</location>
        <topology evidence="1">Multi-pass membrane protein</topology>
    </subcellularLocation>
</comment>
<reference evidence="9" key="1">
    <citation type="journal article" date="2020" name="Phytopathology">
        <title>Genome sequence of the chestnut blight fungus Cryphonectria parasitica EP155: A fundamental resource for an archetypical invasive plant pathogen.</title>
        <authorList>
            <person name="Crouch J.A."/>
            <person name="Dawe A."/>
            <person name="Aerts A."/>
            <person name="Barry K."/>
            <person name="Churchill A.C.L."/>
            <person name="Grimwood J."/>
            <person name="Hillman B."/>
            <person name="Milgroom M.G."/>
            <person name="Pangilinan J."/>
            <person name="Smith M."/>
            <person name="Salamov A."/>
            <person name="Schmutz J."/>
            <person name="Yadav J."/>
            <person name="Grigoriev I.V."/>
            <person name="Nuss D."/>
        </authorList>
    </citation>
    <scope>NUCLEOTIDE SEQUENCE</scope>
    <source>
        <strain evidence="9">EP155</strain>
    </source>
</reference>
<feature type="transmembrane region" description="Helical" evidence="7">
    <location>
        <begin position="51"/>
        <end position="69"/>
    </location>
</feature>
<keyword evidence="10" id="KW-1185">Reference proteome</keyword>
<feature type="transmembrane region" description="Helical" evidence="7">
    <location>
        <begin position="241"/>
        <end position="258"/>
    </location>
</feature>
<feature type="transmembrane region" description="Helical" evidence="7">
    <location>
        <begin position="342"/>
        <end position="363"/>
    </location>
</feature>
<dbReference type="OrthoDB" id="10021397at2759"/>
<feature type="transmembrane region" description="Helical" evidence="7">
    <location>
        <begin position="407"/>
        <end position="425"/>
    </location>
</feature>
<evidence type="ECO:0000313" key="10">
    <source>
        <dbReference type="Proteomes" id="UP000803844"/>
    </source>
</evidence>
<gene>
    <name evidence="9" type="ORF">M406DRAFT_253357</name>
</gene>
<dbReference type="GO" id="GO:0005886">
    <property type="term" value="C:plasma membrane"/>
    <property type="evidence" value="ECO:0007669"/>
    <property type="project" value="TreeGrafter"/>
</dbReference>
<dbReference type="Gene3D" id="1.20.1250.20">
    <property type="entry name" value="MFS general substrate transporter like domains"/>
    <property type="match status" value="1"/>
</dbReference>
<dbReference type="FunFam" id="1.20.1250.20:FF:000196">
    <property type="entry name" value="MFS toxin efflux pump (AflT)"/>
    <property type="match status" value="1"/>
</dbReference>
<dbReference type="Pfam" id="PF07690">
    <property type="entry name" value="MFS_1"/>
    <property type="match status" value="1"/>
</dbReference>
<dbReference type="Gene3D" id="1.20.1720.10">
    <property type="entry name" value="Multidrug resistance protein D"/>
    <property type="match status" value="1"/>
</dbReference>
<evidence type="ECO:0000256" key="7">
    <source>
        <dbReference type="SAM" id="Phobius"/>
    </source>
</evidence>
<dbReference type="PANTHER" id="PTHR23501:SF153">
    <property type="entry name" value="AFLATOXIN EFFLUX PUMP, PUTATIVE-RELATED"/>
    <property type="match status" value="1"/>
</dbReference>
<feature type="transmembrane region" description="Helical" evidence="7">
    <location>
        <begin position="437"/>
        <end position="458"/>
    </location>
</feature>
<dbReference type="CDD" id="cd17502">
    <property type="entry name" value="MFS_Azr1_MDR_like"/>
    <property type="match status" value="1"/>
</dbReference>
<keyword evidence="4 7" id="KW-1133">Transmembrane helix</keyword>
<name>A0A9P4Y6Z4_CRYP1</name>
<evidence type="ECO:0000256" key="2">
    <source>
        <dbReference type="ARBA" id="ARBA00022448"/>
    </source>
</evidence>
<dbReference type="RefSeq" id="XP_040779028.1">
    <property type="nucleotide sequence ID" value="XM_040916896.1"/>
</dbReference>
<dbReference type="PRINTS" id="PR01036">
    <property type="entry name" value="TCRTETB"/>
</dbReference>
<feature type="domain" description="Major facilitator superfamily (MFS) profile" evidence="8">
    <location>
        <begin position="16"/>
        <end position="502"/>
    </location>
</feature>
<evidence type="ECO:0000256" key="1">
    <source>
        <dbReference type="ARBA" id="ARBA00004141"/>
    </source>
</evidence>
<evidence type="ECO:0000313" key="9">
    <source>
        <dbReference type="EMBL" id="KAF3768067.1"/>
    </source>
</evidence>
<evidence type="ECO:0000259" key="8">
    <source>
        <dbReference type="PROSITE" id="PS50850"/>
    </source>
</evidence>
<dbReference type="GO" id="GO:0022857">
    <property type="term" value="F:transmembrane transporter activity"/>
    <property type="evidence" value="ECO:0007669"/>
    <property type="project" value="InterPro"/>
</dbReference>
<feature type="transmembrane region" description="Helical" evidence="7">
    <location>
        <begin position="81"/>
        <end position="100"/>
    </location>
</feature>
<dbReference type="GeneID" id="63834025"/>
<feature type="transmembrane region" description="Helical" evidence="7">
    <location>
        <begin position="278"/>
        <end position="303"/>
    </location>
</feature>
<keyword evidence="2" id="KW-0813">Transport</keyword>
<feature type="transmembrane region" description="Helical" evidence="7">
    <location>
        <begin position="169"/>
        <end position="189"/>
    </location>
</feature>
<dbReference type="EMBL" id="MU032346">
    <property type="protein sequence ID" value="KAF3768067.1"/>
    <property type="molecule type" value="Genomic_DNA"/>
</dbReference>
<feature type="transmembrane region" description="Helical" evidence="7">
    <location>
        <begin position="210"/>
        <end position="229"/>
    </location>
</feature>
<evidence type="ECO:0000256" key="4">
    <source>
        <dbReference type="ARBA" id="ARBA00022989"/>
    </source>
</evidence>